<proteinExistence type="inferred from homology"/>
<evidence type="ECO:0000256" key="6">
    <source>
        <dbReference type="ARBA" id="ARBA00040451"/>
    </source>
</evidence>
<sequence length="141" mass="16371">MRMRAVYRFKKNFVYYKCFCAFVLVKDAVTVFWLTHVSKYWWAIKRILLSPSVLLDRVPNGIYPMLRDVENHIVSAGLADMLSASEIITQDSENYVEPLLELLKKFSALIKNAFSDDQRLATRRSSCTSFATKKFGIVYLK</sequence>
<dbReference type="FunFam" id="1.20.1310.10:FF:000014">
    <property type="entry name" value="Cullin 5"/>
    <property type="match status" value="1"/>
</dbReference>
<protein>
    <recommendedName>
        <fullName evidence="6">Cullin-5</fullName>
    </recommendedName>
</protein>
<evidence type="ECO:0000256" key="7">
    <source>
        <dbReference type="SAM" id="Phobius"/>
    </source>
</evidence>
<evidence type="ECO:0000256" key="5">
    <source>
        <dbReference type="ARBA" id="ARBA00022843"/>
    </source>
</evidence>
<dbReference type="STRING" id="67801.A0A1B0BP26"/>
<dbReference type="InterPro" id="IPR016159">
    <property type="entry name" value="Cullin_repeat-like_dom_sf"/>
</dbReference>
<keyword evidence="7" id="KW-0472">Membrane</keyword>
<feature type="transmembrane region" description="Helical" evidence="7">
    <location>
        <begin position="12"/>
        <end position="34"/>
    </location>
</feature>
<evidence type="ECO:0000313" key="9">
    <source>
        <dbReference type="EnsemblMetazoa" id="GPPI036077-PA"/>
    </source>
</evidence>
<dbReference type="Pfam" id="PF00888">
    <property type="entry name" value="Cullin"/>
    <property type="match status" value="1"/>
</dbReference>
<dbReference type="EMBL" id="JXJN01017799">
    <property type="status" value="NOT_ANNOTATED_CDS"/>
    <property type="molecule type" value="Genomic_DNA"/>
</dbReference>
<keyword evidence="7" id="KW-0812">Transmembrane</keyword>
<keyword evidence="4" id="KW-0833">Ubl conjugation pathway</keyword>
<keyword evidence="7" id="KW-1133">Transmembrane helix</keyword>
<evidence type="ECO:0000256" key="4">
    <source>
        <dbReference type="ARBA" id="ARBA00022786"/>
    </source>
</evidence>
<name>A0A1B0BP26_9MUSC</name>
<evidence type="ECO:0000259" key="8">
    <source>
        <dbReference type="Pfam" id="PF00888"/>
    </source>
</evidence>
<dbReference type="SUPFAM" id="SSF74788">
    <property type="entry name" value="Cullin repeat-like"/>
    <property type="match status" value="1"/>
</dbReference>
<feature type="domain" description="Cullin N-terminal" evidence="8">
    <location>
        <begin position="54"/>
        <end position="132"/>
    </location>
</feature>
<reference evidence="9" key="2">
    <citation type="submission" date="2020-05" db="UniProtKB">
        <authorList>
            <consortium name="EnsemblMetazoa"/>
        </authorList>
    </citation>
    <scope>IDENTIFICATION</scope>
    <source>
        <strain evidence="9">IAEA</strain>
    </source>
</reference>
<reference evidence="10" key="1">
    <citation type="submission" date="2015-01" db="EMBL/GenBank/DDBJ databases">
        <authorList>
            <person name="Aksoy S."/>
            <person name="Warren W."/>
            <person name="Wilson R.K."/>
        </authorList>
    </citation>
    <scope>NUCLEOTIDE SEQUENCE [LARGE SCALE GENOMIC DNA]</scope>
    <source>
        <strain evidence="10">IAEA</strain>
    </source>
</reference>
<evidence type="ECO:0000256" key="2">
    <source>
        <dbReference type="ARBA" id="ARBA00006019"/>
    </source>
</evidence>
<evidence type="ECO:0000313" key="10">
    <source>
        <dbReference type="Proteomes" id="UP000092460"/>
    </source>
</evidence>
<dbReference type="InterPro" id="IPR001373">
    <property type="entry name" value="Cullin_N"/>
</dbReference>
<dbReference type="VEuPathDB" id="VectorBase:GPPI036077"/>
<keyword evidence="3" id="KW-1017">Isopeptide bond</keyword>
<dbReference type="AlphaFoldDB" id="A0A1B0BP26"/>
<comment type="similarity">
    <text evidence="2">Belongs to the cullin family.</text>
</comment>
<keyword evidence="5" id="KW-0832">Ubl conjugation</keyword>
<comment type="pathway">
    <text evidence="1">Protein modification; protein ubiquitination.</text>
</comment>
<evidence type="ECO:0000256" key="3">
    <source>
        <dbReference type="ARBA" id="ARBA00022499"/>
    </source>
</evidence>
<dbReference type="Gene3D" id="1.20.1310.10">
    <property type="entry name" value="Cullin Repeats"/>
    <property type="match status" value="1"/>
</dbReference>
<evidence type="ECO:0000256" key="1">
    <source>
        <dbReference type="ARBA" id="ARBA00004906"/>
    </source>
</evidence>
<keyword evidence="10" id="KW-1185">Reference proteome</keyword>
<accession>A0A1B0BP26</accession>
<dbReference type="Proteomes" id="UP000092460">
    <property type="component" value="Unassembled WGS sequence"/>
</dbReference>
<organism evidence="9 10">
    <name type="scientific">Glossina palpalis gambiensis</name>
    <dbReference type="NCBI Taxonomy" id="67801"/>
    <lineage>
        <taxon>Eukaryota</taxon>
        <taxon>Metazoa</taxon>
        <taxon>Ecdysozoa</taxon>
        <taxon>Arthropoda</taxon>
        <taxon>Hexapoda</taxon>
        <taxon>Insecta</taxon>
        <taxon>Pterygota</taxon>
        <taxon>Neoptera</taxon>
        <taxon>Endopterygota</taxon>
        <taxon>Diptera</taxon>
        <taxon>Brachycera</taxon>
        <taxon>Muscomorpha</taxon>
        <taxon>Hippoboscoidea</taxon>
        <taxon>Glossinidae</taxon>
        <taxon>Glossina</taxon>
    </lineage>
</organism>
<dbReference type="EnsemblMetazoa" id="GPPI036077-RA">
    <property type="protein sequence ID" value="GPPI036077-PA"/>
    <property type="gene ID" value="GPPI036077"/>
</dbReference>